<dbReference type="GO" id="GO:0003724">
    <property type="term" value="F:RNA helicase activity"/>
    <property type="evidence" value="ECO:0007669"/>
    <property type="project" value="UniProtKB-EC"/>
</dbReference>
<keyword evidence="2 6" id="KW-0378">Hydrolase</keyword>
<dbReference type="PROSITE" id="PS00039">
    <property type="entry name" value="DEAD_ATP_HELICASE"/>
    <property type="match status" value="1"/>
</dbReference>
<comment type="catalytic activity">
    <reaction evidence="7">
        <text>ATP + H2O = ADP + phosphate + H(+)</text>
        <dbReference type="Rhea" id="RHEA:13065"/>
        <dbReference type="ChEBI" id="CHEBI:15377"/>
        <dbReference type="ChEBI" id="CHEBI:15378"/>
        <dbReference type="ChEBI" id="CHEBI:30616"/>
        <dbReference type="ChEBI" id="CHEBI:43474"/>
        <dbReference type="ChEBI" id="CHEBI:456216"/>
        <dbReference type="EC" id="3.6.4.13"/>
    </reaction>
</comment>
<dbReference type="Proteomes" id="UP000243217">
    <property type="component" value="Unassembled WGS sequence"/>
</dbReference>
<dbReference type="GO" id="GO:0016787">
    <property type="term" value="F:hydrolase activity"/>
    <property type="evidence" value="ECO:0007669"/>
    <property type="project" value="UniProtKB-KW"/>
</dbReference>
<proteinExistence type="inferred from homology"/>
<evidence type="ECO:0000256" key="1">
    <source>
        <dbReference type="ARBA" id="ARBA00022741"/>
    </source>
</evidence>
<dbReference type="PROSITE" id="PS51194">
    <property type="entry name" value="HELICASE_CTER"/>
    <property type="match status" value="1"/>
</dbReference>
<gene>
    <name evidence="10" type="ORF">THRCLA_01970</name>
</gene>
<keyword evidence="4 6" id="KW-0067">ATP-binding</keyword>
<keyword evidence="11" id="KW-1185">Reference proteome</keyword>
<dbReference type="Pfam" id="PF00271">
    <property type="entry name" value="Helicase_C"/>
    <property type="match status" value="1"/>
</dbReference>
<evidence type="ECO:0000256" key="6">
    <source>
        <dbReference type="RuleBase" id="RU000492"/>
    </source>
</evidence>
<dbReference type="Gene3D" id="3.40.50.300">
    <property type="entry name" value="P-loop containing nucleotide triphosphate hydrolases"/>
    <property type="match status" value="2"/>
</dbReference>
<dbReference type="InterPro" id="IPR000629">
    <property type="entry name" value="RNA-helicase_DEAD-box_CS"/>
</dbReference>
<evidence type="ECO:0000256" key="4">
    <source>
        <dbReference type="ARBA" id="ARBA00022840"/>
    </source>
</evidence>
<keyword evidence="5 7" id="KW-0694">RNA-binding</keyword>
<dbReference type="AlphaFoldDB" id="A0A1W0A6P1"/>
<accession>A0A1W0A6P1</accession>
<evidence type="ECO:0000313" key="10">
    <source>
        <dbReference type="EMBL" id="OQS05957.1"/>
    </source>
</evidence>
<sequence>MTKVQEATLPVLLQGQDVLAKSKTGTGKTMAFLLPTVEKIAKANVAKDAISALILSPTRELATQIDVEAKKLTTFHTISTECFVGGTSIELDQKKLKKSIDILVATPGRLQDHLRNNHGNVIEKLKHLQVLILDEADRLLDMGFRRDIEAILDYLPAQRQTILFSATLPESLDAIQRVALKKDHIFIDTVGDQEQTNTHVNQTALICQLQDQIGALYSTLKAHIHANPNQHKIIVFFPTARAAGFMASVFEAAKFPVLEMHSRKSQAYRTRTADTFRQQTKVIMFSSDVSARGVDYPDVSLVVQMGMTDRDQYIHRLGRTGRAGKDGKGMIILSDFEKHFLDELSDMPITHQEFECDAKKNAVDKVLKTIEKNADLKAKATQAYQSFLGFYVSNLKRLNLSKQQLVALGEVYAKATGLQSSPPLQKRTINMMGLENLGLKIQKPQHRR</sequence>
<comment type="domain">
    <text evidence="7">The Q motif is unique to and characteristic of the DEAD box family of RNA helicases and controls ATP binding and hydrolysis.</text>
</comment>
<evidence type="ECO:0000259" key="9">
    <source>
        <dbReference type="PROSITE" id="PS51194"/>
    </source>
</evidence>
<reference evidence="10 11" key="1">
    <citation type="journal article" date="2014" name="Genome Biol. Evol.">
        <title>The secreted proteins of Achlya hypogyna and Thraustotheca clavata identify the ancestral oomycete secretome and reveal gene acquisitions by horizontal gene transfer.</title>
        <authorList>
            <person name="Misner I."/>
            <person name="Blouin N."/>
            <person name="Leonard G."/>
            <person name="Richards T.A."/>
            <person name="Lane C.E."/>
        </authorList>
    </citation>
    <scope>NUCLEOTIDE SEQUENCE [LARGE SCALE GENOMIC DNA]</scope>
    <source>
        <strain evidence="10 11">ATCC 34112</strain>
    </source>
</reference>
<protein>
    <recommendedName>
        <fullName evidence="7">ATP-dependent RNA helicase</fullName>
        <ecNumber evidence="7">3.6.4.13</ecNumber>
    </recommendedName>
</protein>
<dbReference type="PANTHER" id="PTHR24031">
    <property type="entry name" value="RNA HELICASE"/>
    <property type="match status" value="1"/>
</dbReference>
<dbReference type="STRING" id="74557.A0A1W0A6P1"/>
<dbReference type="OrthoDB" id="193716at2759"/>
<evidence type="ECO:0000256" key="7">
    <source>
        <dbReference type="RuleBase" id="RU365068"/>
    </source>
</evidence>
<dbReference type="Pfam" id="PF00270">
    <property type="entry name" value="DEAD"/>
    <property type="match status" value="1"/>
</dbReference>
<dbReference type="GO" id="GO:0003723">
    <property type="term" value="F:RNA binding"/>
    <property type="evidence" value="ECO:0007669"/>
    <property type="project" value="UniProtKB-UniRule"/>
</dbReference>
<dbReference type="InterPro" id="IPR011545">
    <property type="entry name" value="DEAD/DEAH_box_helicase_dom"/>
</dbReference>
<evidence type="ECO:0000256" key="2">
    <source>
        <dbReference type="ARBA" id="ARBA00022801"/>
    </source>
</evidence>
<dbReference type="EC" id="3.6.4.13" evidence="7"/>
<dbReference type="SMART" id="SM00490">
    <property type="entry name" value="HELICc"/>
    <property type="match status" value="1"/>
</dbReference>
<dbReference type="SUPFAM" id="SSF52540">
    <property type="entry name" value="P-loop containing nucleoside triphosphate hydrolases"/>
    <property type="match status" value="1"/>
</dbReference>
<name>A0A1W0A6P1_9STRA</name>
<feature type="domain" description="Helicase ATP-binding" evidence="8">
    <location>
        <begin position="9"/>
        <end position="186"/>
    </location>
</feature>
<evidence type="ECO:0000313" key="11">
    <source>
        <dbReference type="Proteomes" id="UP000243217"/>
    </source>
</evidence>
<dbReference type="PROSITE" id="PS51192">
    <property type="entry name" value="HELICASE_ATP_BIND_1"/>
    <property type="match status" value="1"/>
</dbReference>
<dbReference type="GO" id="GO:0005524">
    <property type="term" value="F:ATP binding"/>
    <property type="evidence" value="ECO:0007669"/>
    <property type="project" value="UniProtKB-UniRule"/>
</dbReference>
<dbReference type="CDD" id="cd18787">
    <property type="entry name" value="SF2_C_DEAD"/>
    <property type="match status" value="1"/>
</dbReference>
<evidence type="ECO:0000259" key="8">
    <source>
        <dbReference type="PROSITE" id="PS51192"/>
    </source>
</evidence>
<dbReference type="InterPro" id="IPR001650">
    <property type="entry name" value="Helicase_C-like"/>
</dbReference>
<dbReference type="SMART" id="SM00487">
    <property type="entry name" value="DEXDc"/>
    <property type="match status" value="1"/>
</dbReference>
<comment type="similarity">
    <text evidence="6">Belongs to the DEAD box helicase family.</text>
</comment>
<evidence type="ECO:0000256" key="3">
    <source>
        <dbReference type="ARBA" id="ARBA00022806"/>
    </source>
</evidence>
<comment type="caution">
    <text evidence="10">The sequence shown here is derived from an EMBL/GenBank/DDBJ whole genome shotgun (WGS) entry which is preliminary data.</text>
</comment>
<keyword evidence="1 6" id="KW-0547">Nucleotide-binding</keyword>
<keyword evidence="3 6" id="KW-0347">Helicase</keyword>
<dbReference type="InterPro" id="IPR014001">
    <property type="entry name" value="Helicase_ATP-bd"/>
</dbReference>
<feature type="domain" description="Helicase C-terminal" evidence="9">
    <location>
        <begin position="219"/>
        <end position="367"/>
    </location>
</feature>
<dbReference type="InterPro" id="IPR027417">
    <property type="entry name" value="P-loop_NTPase"/>
</dbReference>
<evidence type="ECO:0000256" key="5">
    <source>
        <dbReference type="ARBA" id="ARBA00022884"/>
    </source>
</evidence>
<comment type="function">
    <text evidence="7">RNA helicase.</text>
</comment>
<dbReference type="EMBL" id="JNBS01000399">
    <property type="protein sequence ID" value="OQS05957.1"/>
    <property type="molecule type" value="Genomic_DNA"/>
</dbReference>
<organism evidence="10 11">
    <name type="scientific">Thraustotheca clavata</name>
    <dbReference type="NCBI Taxonomy" id="74557"/>
    <lineage>
        <taxon>Eukaryota</taxon>
        <taxon>Sar</taxon>
        <taxon>Stramenopiles</taxon>
        <taxon>Oomycota</taxon>
        <taxon>Saprolegniomycetes</taxon>
        <taxon>Saprolegniales</taxon>
        <taxon>Achlyaceae</taxon>
        <taxon>Thraustotheca</taxon>
    </lineage>
</organism>